<dbReference type="InterPro" id="IPR048676">
    <property type="entry name" value="COMMD9_N"/>
</dbReference>
<gene>
    <name evidence="2" type="ORF">HOLleu_36559</name>
</gene>
<dbReference type="InterPro" id="IPR017920">
    <property type="entry name" value="COMM"/>
</dbReference>
<dbReference type="PANTHER" id="PTHR15663">
    <property type="entry name" value="COMM DOMAIN-CONTAINING PROTEIN 9"/>
    <property type="match status" value="1"/>
</dbReference>
<accession>A0A9Q0YNV0</accession>
<dbReference type="Pfam" id="PF07258">
    <property type="entry name" value="COMM_domain"/>
    <property type="match status" value="1"/>
</dbReference>
<dbReference type="Pfam" id="PF20923">
    <property type="entry name" value="COMMD9_HN"/>
    <property type="match status" value="1"/>
</dbReference>
<dbReference type="AlphaFoldDB" id="A0A9Q0YNV0"/>
<dbReference type="PROSITE" id="PS51269">
    <property type="entry name" value="COMM"/>
    <property type="match status" value="1"/>
</dbReference>
<dbReference type="EMBL" id="JAIZAY010000019">
    <property type="protein sequence ID" value="KAJ8023969.1"/>
    <property type="molecule type" value="Genomic_DNA"/>
</dbReference>
<reference evidence="2" key="1">
    <citation type="submission" date="2021-10" db="EMBL/GenBank/DDBJ databases">
        <title>Tropical sea cucumber genome reveals ecological adaptation and Cuvierian tubules defense mechanism.</title>
        <authorList>
            <person name="Chen T."/>
        </authorList>
    </citation>
    <scope>NUCLEOTIDE SEQUENCE</scope>
    <source>
        <strain evidence="2">Nanhai2018</strain>
        <tissue evidence="2">Muscle</tissue>
    </source>
</reference>
<evidence type="ECO:0000313" key="2">
    <source>
        <dbReference type="EMBL" id="KAJ8023969.1"/>
    </source>
</evidence>
<dbReference type="InterPro" id="IPR037360">
    <property type="entry name" value="COMMD9"/>
</dbReference>
<evidence type="ECO:0000313" key="3">
    <source>
        <dbReference type="Proteomes" id="UP001152320"/>
    </source>
</evidence>
<dbReference type="OrthoDB" id="64318at2759"/>
<organism evidence="2 3">
    <name type="scientific">Holothuria leucospilota</name>
    <name type="common">Black long sea cucumber</name>
    <name type="synonym">Mertensiothuria leucospilota</name>
    <dbReference type="NCBI Taxonomy" id="206669"/>
    <lineage>
        <taxon>Eukaryota</taxon>
        <taxon>Metazoa</taxon>
        <taxon>Echinodermata</taxon>
        <taxon>Eleutherozoa</taxon>
        <taxon>Echinozoa</taxon>
        <taxon>Holothuroidea</taxon>
        <taxon>Aspidochirotacea</taxon>
        <taxon>Aspidochirotida</taxon>
        <taxon>Holothuriidae</taxon>
        <taxon>Holothuria</taxon>
    </lineage>
</organism>
<feature type="domain" description="COMM" evidence="1">
    <location>
        <begin position="93"/>
        <end position="167"/>
    </location>
</feature>
<name>A0A9Q0YNV0_HOLLE</name>
<dbReference type="PANTHER" id="PTHR15663:SF4">
    <property type="entry name" value="COMM DOMAIN-CONTAINING PROTEIN 9"/>
    <property type="match status" value="1"/>
</dbReference>
<dbReference type="Proteomes" id="UP001152320">
    <property type="component" value="Chromosome 19"/>
</dbReference>
<comment type="caution">
    <text evidence="2">The sequence shown here is derived from an EMBL/GenBank/DDBJ whole genome shotgun (WGS) entry which is preliminary data.</text>
</comment>
<sequence length="170" mass="18910">MADYELKFEPLQHLLKASSKDQVQKLCGQSFMYRDLIKPPEEVVKKAAENLGIEPQEATELLQSLSSLIRLALFEMCTDAASVAGIFPVSLPKLVDFDWRVDIKSSSDSLSRMSVPTCILQLKIQEEANSTEHVPGTESLNVELSKEKLEAMLDGLGKIRDQLSSVSKKK</sequence>
<proteinExistence type="predicted"/>
<protein>
    <submittedName>
        <fullName evidence="2">COMM domain-containing protein 9</fullName>
    </submittedName>
</protein>
<evidence type="ECO:0000259" key="1">
    <source>
        <dbReference type="PROSITE" id="PS51269"/>
    </source>
</evidence>
<keyword evidence="3" id="KW-1185">Reference proteome</keyword>